<protein>
    <submittedName>
        <fullName evidence="3">FIST C-terminal domain-containing protein</fullName>
    </submittedName>
</protein>
<reference evidence="3 4" key="1">
    <citation type="submission" date="2020-10" db="EMBL/GenBank/DDBJ databases">
        <title>Connecting structure to function with the recovery of over 1000 high-quality activated sludge metagenome-assembled genomes encoding full-length rRNA genes using long-read sequencing.</title>
        <authorList>
            <person name="Singleton C.M."/>
            <person name="Petriglieri F."/>
            <person name="Kristensen J.M."/>
            <person name="Kirkegaard R.H."/>
            <person name="Michaelsen T.Y."/>
            <person name="Andersen M.H."/>
            <person name="Karst S.M."/>
            <person name="Dueholm M.S."/>
            <person name="Nielsen P.H."/>
            <person name="Albertsen M."/>
        </authorList>
    </citation>
    <scope>NUCLEOTIDE SEQUENCE [LARGE SCALE GENOMIC DNA]</scope>
    <source>
        <strain evidence="3">EsbW_18-Q3-R4-48_BATAC.285</strain>
    </source>
</reference>
<sequence length="376" mass="40338">MSMLTVRRGASVSPDPVQAVQDVYRAIHQAGASLVILFISSKYDLNAIESALEGVFRCPVIGCTTAGEITSNAGYVEGTLVGVSLDSPQLFAHPKLISPLTSFDLRQGENLAKELRSELKLGSDFDARKMFSLLLVDGLSMLEEQAVATLNEALSGLPLFGGSAGDDLLFAKTHVYFEGRFHTNAAVLTLFETSLPFVLFQTQHFEPTEARLVITESDCATRTVTEINGGPAAAEYAKAVGLEIAGLSPQIFAAHPVMLQIGGEYYVRSIQKVNPDGSLTFFCAIDNGLVLTVGRGKQLVESLGETLARLRRQLPTLKLILGCDCILRRLELQQKGLTEAAGKVLSGVDFVGFSTYGEQVNGIHVNQTLTGIALGE</sequence>
<evidence type="ECO:0000313" key="3">
    <source>
        <dbReference type="EMBL" id="MBK7673881.1"/>
    </source>
</evidence>
<name>A0A935UEF6_9PROT</name>
<dbReference type="Pfam" id="PF10442">
    <property type="entry name" value="FIST_C"/>
    <property type="match status" value="1"/>
</dbReference>
<dbReference type="InterPro" id="IPR013702">
    <property type="entry name" value="FIST_domain_N"/>
</dbReference>
<feature type="domain" description="FIST" evidence="1">
    <location>
        <begin position="31"/>
        <end position="231"/>
    </location>
</feature>
<dbReference type="AlphaFoldDB" id="A0A935UEF6"/>
<feature type="domain" description="FIST C-domain" evidence="2">
    <location>
        <begin position="232"/>
        <end position="362"/>
    </location>
</feature>
<comment type="caution">
    <text evidence="3">The sequence shown here is derived from an EMBL/GenBank/DDBJ whole genome shotgun (WGS) entry which is preliminary data.</text>
</comment>
<proteinExistence type="predicted"/>
<gene>
    <name evidence="3" type="ORF">IPJ27_03455</name>
</gene>
<dbReference type="SMART" id="SM00897">
    <property type="entry name" value="FIST"/>
    <property type="match status" value="1"/>
</dbReference>
<dbReference type="InterPro" id="IPR019494">
    <property type="entry name" value="FIST_C"/>
</dbReference>
<dbReference type="PANTHER" id="PTHR40252:SF2">
    <property type="entry name" value="BLR0328 PROTEIN"/>
    <property type="match status" value="1"/>
</dbReference>
<dbReference type="EMBL" id="JADJMH010000001">
    <property type="protein sequence ID" value="MBK7673881.1"/>
    <property type="molecule type" value="Genomic_DNA"/>
</dbReference>
<dbReference type="Proteomes" id="UP000697998">
    <property type="component" value="Unassembled WGS sequence"/>
</dbReference>
<dbReference type="Pfam" id="PF08495">
    <property type="entry name" value="FIST"/>
    <property type="match status" value="1"/>
</dbReference>
<evidence type="ECO:0000259" key="2">
    <source>
        <dbReference type="SMART" id="SM01204"/>
    </source>
</evidence>
<dbReference type="PANTHER" id="PTHR40252">
    <property type="entry name" value="BLR0328 PROTEIN"/>
    <property type="match status" value="1"/>
</dbReference>
<organism evidence="3 4">
    <name type="scientific">Candidatus Accumulibacter proximus</name>
    <dbReference type="NCBI Taxonomy" id="2954385"/>
    <lineage>
        <taxon>Bacteria</taxon>
        <taxon>Pseudomonadati</taxon>
        <taxon>Pseudomonadota</taxon>
        <taxon>Betaproteobacteria</taxon>
        <taxon>Candidatus Accumulibacter</taxon>
    </lineage>
</organism>
<evidence type="ECO:0000259" key="1">
    <source>
        <dbReference type="SMART" id="SM00897"/>
    </source>
</evidence>
<dbReference type="SMART" id="SM01204">
    <property type="entry name" value="FIST_C"/>
    <property type="match status" value="1"/>
</dbReference>
<evidence type="ECO:0000313" key="4">
    <source>
        <dbReference type="Proteomes" id="UP000697998"/>
    </source>
</evidence>
<accession>A0A935UEF6</accession>